<dbReference type="VEuPathDB" id="AmoebaDB:EIN_281200"/>
<dbReference type="OMA" id="WCEYAIS"/>
<sequence length="1115" mass="128242">MKSIPISIVFWCAFKLQNNKIRGMNTLMFMIIYYLLPIVLSRPVRQPILGDQQKLSSQRNFVFHTPKSSTGTEKGILNYAVEMTDNVHNLDGSMFIDSIDCSKENMLKIVTTSKTIENWKEDDLISGSSMWGCENLNRRVKSLDLQYEENGYFGYIMKTSNADIKEYFTKARVRYSSGDDDEEVQIHPPVEHHNTTQNPGNNQLIQSTWSDSQENEFKFLKGTRKSEDYIEEAEPLIGNVFYRGDKITVKFKTFAKCQNTDLSIRWKIKKHISLKQDEAIMFFTSTVSKEHNDGSVIAEEMVLDSTELAEYAYISMSVTCMGTEYKYYLSKYFSYNVIPEIIVTSPSVGKAYQLQDTITFEWEYTNEMIQKYPTITLIVFECGKVSCNKVTSKKYLNEEVQTKLKQFTWQIDKNIVKDTDLVLQIDYNCNFAFSSWCEYAISPMFQVLSPTSSADQVTITDPEVGNLYQSGEQLCVHWTYEENMEDELVIIELKKDVFGLDPTYYQGYTNLHSKVGCFEIPPVSGSSDFYTQMRFKCGLFFCKLAVGNYITINQERKIRFEHGSAKSPYKSIDITFGVDKPISDKFYISVKQKYPNFLVVQPPIVLQTFYGPDYVPGQRYNTTLVFKKESPFKLFVSIQYDCLIGKFMCKTERSRYFSIETTSSGGWNDPNDPSGFRKKIPLFDLSCRNVAKSTNPIGVALKKLCSQSTQYIALDAGIKTTCENCYAIAKFKLKNFEFDLSFAGVSRMSADIVMDTTLSFNTVNQFNIKLRSSQQIPIFDLKELGIPSFQLQIGSYLLSIGPILSANYVYNFDFSIFAKLLTKYTVNYQFKLNYNNFAKNPLIYEIVKKETKGEIGYEGGAALNVDFGLKLQVGVGIGVGSLNLDVYTWANNTLTMKYPPFQPSADYLVEGRKVPHYLNYDLDFTMNVIPWYKFPWAGSKRRDYTFVTYEYNLLRKGFLEAGTQSKERIVVISVENDYFTKNVELAQLHSFDEINSLLHDFSLNSTIVFPEDKKLVSFSKEEQTPYSKVEILISDVKIQDELLYKLKKYILFGEVPSGVTLSEEYTFLNILSKSTLKTNKIDGCKMTDLKDEKCRECNEGYVMKDWKCFPFNTIE</sequence>
<organism evidence="2 3">
    <name type="scientific">Entamoeba invadens IP1</name>
    <dbReference type="NCBI Taxonomy" id="370355"/>
    <lineage>
        <taxon>Eukaryota</taxon>
        <taxon>Amoebozoa</taxon>
        <taxon>Evosea</taxon>
        <taxon>Archamoebae</taxon>
        <taxon>Mastigamoebida</taxon>
        <taxon>Entamoebidae</taxon>
        <taxon>Entamoeba</taxon>
    </lineage>
</organism>
<evidence type="ECO:0000256" key="1">
    <source>
        <dbReference type="SAM" id="Phobius"/>
    </source>
</evidence>
<feature type="transmembrane region" description="Helical" evidence="1">
    <location>
        <begin position="21"/>
        <end position="40"/>
    </location>
</feature>
<keyword evidence="1" id="KW-1133">Transmembrane helix</keyword>
<keyword evidence="3" id="KW-1185">Reference proteome</keyword>
<reference evidence="2 3" key="1">
    <citation type="submission" date="2012-10" db="EMBL/GenBank/DDBJ databases">
        <authorList>
            <person name="Zafar N."/>
            <person name="Inman J."/>
            <person name="Hall N."/>
            <person name="Lorenzi H."/>
            <person name="Caler E."/>
        </authorList>
    </citation>
    <scope>NUCLEOTIDE SEQUENCE [LARGE SCALE GENOMIC DNA]</scope>
    <source>
        <strain evidence="2 3">IP1</strain>
    </source>
</reference>
<evidence type="ECO:0000313" key="2">
    <source>
        <dbReference type="EMBL" id="ELP85759.1"/>
    </source>
</evidence>
<protein>
    <submittedName>
        <fullName evidence="2">Uncharacterized protein</fullName>
    </submittedName>
</protein>
<name>A0A0A1U2I7_ENTIV</name>
<accession>A0A0A1U2I7</accession>
<dbReference type="GeneID" id="14884826"/>
<dbReference type="EMBL" id="KB207030">
    <property type="protein sequence ID" value="ELP85759.1"/>
    <property type="molecule type" value="Genomic_DNA"/>
</dbReference>
<dbReference type="KEGG" id="eiv:EIN_281200"/>
<keyword evidence="1" id="KW-0812">Transmembrane</keyword>
<dbReference type="Proteomes" id="UP000014680">
    <property type="component" value="Unassembled WGS sequence"/>
</dbReference>
<gene>
    <name evidence="2" type="ORF">EIN_281200</name>
</gene>
<dbReference type="OrthoDB" id="32190at2759"/>
<dbReference type="RefSeq" id="XP_004185105.1">
    <property type="nucleotide sequence ID" value="XM_004185057.1"/>
</dbReference>
<evidence type="ECO:0000313" key="3">
    <source>
        <dbReference type="Proteomes" id="UP000014680"/>
    </source>
</evidence>
<dbReference type="AlphaFoldDB" id="A0A0A1U2I7"/>
<proteinExistence type="predicted"/>
<keyword evidence="1" id="KW-0472">Membrane</keyword>